<evidence type="ECO:0000256" key="3">
    <source>
        <dbReference type="ARBA" id="ARBA00022544"/>
    </source>
</evidence>
<dbReference type="InterPro" id="IPR038501">
    <property type="entry name" value="Spore_GerAC_C_sf"/>
</dbReference>
<evidence type="ECO:0000259" key="9">
    <source>
        <dbReference type="Pfam" id="PF25198"/>
    </source>
</evidence>
<dbReference type="InterPro" id="IPR057336">
    <property type="entry name" value="GerAC_N"/>
</dbReference>
<comment type="similarity">
    <text evidence="2">Belongs to the GerABKC lipoprotein family.</text>
</comment>
<keyword evidence="7" id="KW-0449">Lipoprotein</keyword>
<gene>
    <name evidence="11" type="ORF">KHB02_017630</name>
    <name evidence="10" type="ORF">KHB02_36555</name>
</gene>
<evidence type="ECO:0000313" key="12">
    <source>
        <dbReference type="Proteomes" id="UP000677265"/>
    </source>
</evidence>
<keyword evidence="3" id="KW-0309">Germination</keyword>
<dbReference type="RefSeq" id="WP_213146643.1">
    <property type="nucleotide sequence ID" value="NZ_JAGYPE020000034.1"/>
</dbReference>
<dbReference type="GO" id="GO:0016020">
    <property type="term" value="C:membrane"/>
    <property type="evidence" value="ECO:0007669"/>
    <property type="project" value="UniProtKB-SubCell"/>
</dbReference>
<dbReference type="Gene3D" id="3.30.300.210">
    <property type="entry name" value="Nutrient germinant receptor protein C, domain 3"/>
    <property type="match status" value="1"/>
</dbReference>
<dbReference type="NCBIfam" id="TIGR02887">
    <property type="entry name" value="spore_ger_x_C"/>
    <property type="match status" value="1"/>
</dbReference>
<evidence type="ECO:0000313" key="10">
    <source>
        <dbReference type="EMBL" id="MBS4186886.1"/>
    </source>
</evidence>
<dbReference type="AlphaFoldDB" id="A0A942T8H0"/>
<dbReference type="PROSITE" id="PS51257">
    <property type="entry name" value="PROKAR_LIPOPROTEIN"/>
    <property type="match status" value="1"/>
</dbReference>
<dbReference type="InterPro" id="IPR008844">
    <property type="entry name" value="Spore_GerAC-like"/>
</dbReference>
<protein>
    <submittedName>
        <fullName evidence="10">Ger(X)C family spore germination protein</fullName>
    </submittedName>
</protein>
<evidence type="ECO:0000256" key="5">
    <source>
        <dbReference type="ARBA" id="ARBA00023136"/>
    </source>
</evidence>
<comment type="subcellular location">
    <subcellularLocation>
        <location evidence="1">Membrane</location>
        <topology evidence="1">Lipid-anchor</topology>
    </subcellularLocation>
</comment>
<dbReference type="Proteomes" id="UP000677265">
    <property type="component" value="Unassembled WGS sequence"/>
</dbReference>
<dbReference type="Pfam" id="PF05504">
    <property type="entry name" value="Spore_GerAC"/>
    <property type="match status" value="1"/>
</dbReference>
<keyword evidence="12" id="KW-1185">Reference proteome</keyword>
<dbReference type="InterPro" id="IPR046953">
    <property type="entry name" value="Spore_GerAC-like_C"/>
</dbReference>
<proteinExistence type="inferred from homology"/>
<evidence type="ECO:0000259" key="8">
    <source>
        <dbReference type="Pfam" id="PF05504"/>
    </source>
</evidence>
<feature type="domain" description="Spore germination protein N-terminal" evidence="9">
    <location>
        <begin position="24"/>
        <end position="186"/>
    </location>
</feature>
<dbReference type="GO" id="GO:0009847">
    <property type="term" value="P:spore germination"/>
    <property type="evidence" value="ECO:0007669"/>
    <property type="project" value="InterPro"/>
</dbReference>
<accession>A0A942T8H0</accession>
<dbReference type="EMBL" id="JAGYPE010000007">
    <property type="protein sequence ID" value="MBS4186886.1"/>
    <property type="molecule type" value="Genomic_DNA"/>
</dbReference>
<dbReference type="PANTHER" id="PTHR35789">
    <property type="entry name" value="SPORE GERMINATION PROTEIN B3"/>
    <property type="match status" value="1"/>
</dbReference>
<name>A0A942T8H0_9BACI</name>
<evidence type="ECO:0000256" key="1">
    <source>
        <dbReference type="ARBA" id="ARBA00004635"/>
    </source>
</evidence>
<reference evidence="10" key="1">
    <citation type="submission" date="2021-05" db="EMBL/GenBank/DDBJ databases">
        <title>Novel Bacillus species.</title>
        <authorList>
            <person name="Liu G."/>
        </authorList>
    </citation>
    <scope>NUCLEOTIDE SEQUENCE</scope>
    <source>
        <strain evidence="10 12">FJAT-50051</strain>
    </source>
</reference>
<comment type="caution">
    <text evidence="10">The sequence shown here is derived from an EMBL/GenBank/DDBJ whole genome shotgun (WGS) entry which is preliminary data.</text>
</comment>
<evidence type="ECO:0000256" key="6">
    <source>
        <dbReference type="ARBA" id="ARBA00023139"/>
    </source>
</evidence>
<evidence type="ECO:0000256" key="2">
    <source>
        <dbReference type="ARBA" id="ARBA00007886"/>
    </source>
</evidence>
<evidence type="ECO:0000313" key="11">
    <source>
        <dbReference type="EMBL" id="MCH6267344.1"/>
    </source>
</evidence>
<dbReference type="PANTHER" id="PTHR35789:SF1">
    <property type="entry name" value="SPORE GERMINATION PROTEIN B3"/>
    <property type="match status" value="1"/>
</dbReference>
<keyword evidence="4" id="KW-0732">Signal</keyword>
<organism evidence="10">
    <name type="scientific">Neobacillus citreus</name>
    <dbReference type="NCBI Taxonomy" id="2833578"/>
    <lineage>
        <taxon>Bacteria</taxon>
        <taxon>Bacillati</taxon>
        <taxon>Bacillota</taxon>
        <taxon>Bacilli</taxon>
        <taxon>Bacillales</taxon>
        <taxon>Bacillaceae</taxon>
        <taxon>Neobacillus</taxon>
    </lineage>
</organism>
<sequence>MKKWKTLFLVILCFVLLIGCARMNIIDQLSIVHVYGFDVSKDGQMVGTVLYPNYTKSRGNPNIQYLTEHAPPNSVIYEKMDKYTSTPIKLSKIRVIVFSKKFAKTSVSGIVKRFITTPELGTNIQIVVSEKSAQETLKAIKEEGDLTLADRLKQNMLTQNLPDMNLHVFLNHFFGDGMDAYVPIVSLNRNNGIDVGGVGIFKGDKFKLQLNEEQSFFFSILETVKTQGWHRFKVEDNGQQGIIIVRGFRSKKNWDLIKNQSKPKLNLTMNLEWTVFKYPDWLDLSNERDLKRLKTMIEEEVKKKVKQLLTTLKENKVDPLGIGNIVRARDKNWDETAFYKKYPNLPIHVKVNLEIIHTGLEK</sequence>
<keyword evidence="5" id="KW-0472">Membrane</keyword>
<dbReference type="Pfam" id="PF25198">
    <property type="entry name" value="Spore_GerAC_N"/>
    <property type="match status" value="1"/>
</dbReference>
<evidence type="ECO:0000256" key="7">
    <source>
        <dbReference type="ARBA" id="ARBA00023288"/>
    </source>
</evidence>
<evidence type="ECO:0000256" key="4">
    <source>
        <dbReference type="ARBA" id="ARBA00022729"/>
    </source>
</evidence>
<dbReference type="EMBL" id="JAGYPE020000034">
    <property type="protein sequence ID" value="MCH6267344.1"/>
    <property type="molecule type" value="Genomic_DNA"/>
</dbReference>
<keyword evidence="6" id="KW-0564">Palmitate</keyword>
<feature type="domain" description="Spore germination GerAC-like C-terminal" evidence="8">
    <location>
        <begin position="197"/>
        <end position="359"/>
    </location>
</feature>